<feature type="transmembrane region" description="Helical" evidence="8">
    <location>
        <begin position="1198"/>
        <end position="1218"/>
    </location>
</feature>
<evidence type="ECO:0000256" key="8">
    <source>
        <dbReference type="SAM" id="Phobius"/>
    </source>
</evidence>
<accession>A0ABV1CLG4</accession>
<feature type="domain" description="ABC3 transporter permease C-terminal" evidence="9">
    <location>
        <begin position="1202"/>
        <end position="1306"/>
    </location>
</feature>
<dbReference type="Gene3D" id="1.10.287.1490">
    <property type="match status" value="1"/>
</dbReference>
<evidence type="ECO:0000256" key="6">
    <source>
        <dbReference type="SAM" id="Coils"/>
    </source>
</evidence>
<evidence type="ECO:0000256" key="4">
    <source>
        <dbReference type="ARBA" id="ARBA00022989"/>
    </source>
</evidence>
<feature type="transmembrane region" description="Helical" evidence="8">
    <location>
        <begin position="892"/>
        <end position="914"/>
    </location>
</feature>
<keyword evidence="2" id="KW-1003">Cell membrane</keyword>
<dbReference type="EMBL" id="JBBNFW010000132">
    <property type="protein sequence ID" value="MEQ2412511.1"/>
    <property type="molecule type" value="Genomic_DNA"/>
</dbReference>
<evidence type="ECO:0000313" key="11">
    <source>
        <dbReference type="Proteomes" id="UP001470752"/>
    </source>
</evidence>
<dbReference type="Gene3D" id="1.10.287.620">
    <property type="entry name" value="Helix Hairpins"/>
    <property type="match status" value="1"/>
</dbReference>
<dbReference type="RefSeq" id="WP_349082881.1">
    <property type="nucleotide sequence ID" value="NZ_JBBNFW010000132.1"/>
</dbReference>
<feature type="transmembrane region" description="Helical" evidence="8">
    <location>
        <begin position="841"/>
        <end position="862"/>
    </location>
</feature>
<sequence length="1328" mass="146551">MKALRKEFWMEIRRSKSRFISILLIVALGVAFFSGIQASSPDMRYSGDAYYDESCLMDIKVVGTMGLTEDDVETLKNIDGIEAAEGAWSTDVMCGEGQTQKVLHIESVNETVNRLDVQEGRLPEKEGELFLDGTFASANGYQIGDKMTLREGKDSSLLINTEYTVVGTGRSPLYISFNRGNTTIGTGEVNGFGYVLPDNFDREIYTQIYVLAHGAKALTSYTDGYENLIARIKDKVENIADDRCAIRLASVKADAQKEIDDAQKKLDDGKKEADEKLADAREQLEQGEKELADGKKEYEEGKKQLEDAKKEIADGKSQLADAKSQLTDGKNQLADARNQLTSSKSQLDSARNQLDAGWNQVNAAKAELLEGQDKLTKAKAEVESGFAEAEANQKTLEENAAKLEEAKKQIADGEAQLAQAKQTLNEKQTQLDQSKAELTAGQEQLDGTKAQLNEQKQQLEAGLLQVSEGETKLQEGLTALEGAKGQLAQLQSQLSAAQEQYNAALENEAISQEERDSLAAQVSELESQAAAAQSQIDENTASLEANRQQLIASRSELESGLAAVEEGFSQISQKETELNEGLSQLAEGQAQLAAGWEELKQQESTLAASKAETEAGEKELLDGQAQLEAAKAQLNSAQQEIDENTKTIAEGQAKLDASVSELSANEQQYASGLAQYKSGQQQIAENEAKLVSGEKEITENEKKLTDGENEIAENEKKLQDAAEDLKKGEKELKDGRKEYETSKKDAEDEIAENEQKLADARKELDELEEPEWMVTDREDLPEYSDYGDNADRLKSIGQVFPVIFFLVAALISLTTMTRMVEEQRTQIGTLKALGYRKLAIAAKYICYALLATVGGSIMGMLLGEKIIPYVIITAYGIMYHNVSNTISIDYQLSFALIASGASIVCTVGATLFACTKELQETPASLMRPPAPKEGKRVLLERITFIWKHLSFSWKSTIRNLFRYKKRLIMTVFGIAGSMGLMLVGFGIQDSISDIAAIQYRDLQHYTGMIIEDEDSTEKEKEELLDFVKNNNEIAHCNRVQMTKISAPKGNSNISIYLFVPESLDEFAKDVTLQNRITGEKYELTDDGAAISEKTADLLNLKVGDTITLEKAGKKYTVKVAVVTENYMSHYLYMTPLVYEQTFNEKPDYENIVFTVKEEDKDAMEKVGTEILTCPAALSISYTSSLSAQVDRMLSTLDVVILVLIVSAGMLAFVVLYNLNNINITERQRELATLKVLGFYDGEVSQYVLRENVILTALGIVFGSIFGILLHRYVITTVEVDAVMFGRNIKPMSFVYGGILTSVFSAVVNAVMHFKLKTINMVESLKSVE</sequence>
<comment type="caution">
    <text evidence="10">The sequence shown here is derived from an EMBL/GenBank/DDBJ whole genome shotgun (WGS) entry which is preliminary data.</text>
</comment>
<name>A0ABV1CLG4_9FIRM</name>
<evidence type="ECO:0000313" key="10">
    <source>
        <dbReference type="EMBL" id="MEQ2412511.1"/>
    </source>
</evidence>
<keyword evidence="4 8" id="KW-1133">Transmembrane helix</keyword>
<evidence type="ECO:0000256" key="3">
    <source>
        <dbReference type="ARBA" id="ARBA00022692"/>
    </source>
</evidence>
<feature type="coiled-coil region" evidence="6">
    <location>
        <begin position="620"/>
        <end position="654"/>
    </location>
</feature>
<dbReference type="InterPro" id="IPR003838">
    <property type="entry name" value="ABC3_permease_C"/>
</dbReference>
<feature type="compositionally biased region" description="Basic and acidic residues" evidence="7">
    <location>
        <begin position="713"/>
        <end position="746"/>
    </location>
</feature>
<evidence type="ECO:0000256" key="1">
    <source>
        <dbReference type="ARBA" id="ARBA00004651"/>
    </source>
</evidence>
<keyword evidence="3 8" id="KW-0812">Transmembrane</keyword>
<feature type="region of interest" description="Disordered" evidence="7">
    <location>
        <begin position="512"/>
        <end position="540"/>
    </location>
</feature>
<feature type="transmembrane region" description="Helical" evidence="8">
    <location>
        <begin position="1293"/>
        <end position="1311"/>
    </location>
</feature>
<feature type="transmembrane region" description="Helical" evidence="8">
    <location>
        <begin position="1252"/>
        <end position="1273"/>
    </location>
</feature>
<proteinExistence type="predicted"/>
<feature type="compositionally biased region" description="Low complexity" evidence="7">
    <location>
        <begin position="519"/>
        <end position="535"/>
    </location>
</feature>
<feature type="transmembrane region" description="Helical" evidence="8">
    <location>
        <begin position="967"/>
        <end position="987"/>
    </location>
</feature>
<gene>
    <name evidence="10" type="ORF">AAAX94_05685</name>
</gene>
<feature type="region of interest" description="Disordered" evidence="7">
    <location>
        <begin position="692"/>
        <end position="753"/>
    </location>
</feature>
<dbReference type="PANTHER" id="PTHR30287:SF1">
    <property type="entry name" value="INNER MEMBRANE PROTEIN"/>
    <property type="match status" value="1"/>
</dbReference>
<protein>
    <submittedName>
        <fullName evidence="10">FtsX-like permease family protein</fullName>
    </submittedName>
</protein>
<keyword evidence="5 8" id="KW-0472">Membrane</keyword>
<comment type="subcellular location">
    <subcellularLocation>
        <location evidence="1">Cell membrane</location>
        <topology evidence="1">Multi-pass membrane protein</topology>
    </subcellularLocation>
</comment>
<dbReference type="Pfam" id="PF02687">
    <property type="entry name" value="FtsX"/>
    <property type="match status" value="2"/>
</dbReference>
<dbReference type="InterPro" id="IPR038766">
    <property type="entry name" value="Membrane_comp_ABC_pdt"/>
</dbReference>
<organism evidence="10 11">
    <name type="scientific">Blautia acetigignens</name>
    <dbReference type="NCBI Taxonomy" id="2981783"/>
    <lineage>
        <taxon>Bacteria</taxon>
        <taxon>Bacillati</taxon>
        <taxon>Bacillota</taxon>
        <taxon>Clostridia</taxon>
        <taxon>Lachnospirales</taxon>
        <taxon>Lachnospiraceae</taxon>
        <taxon>Blautia</taxon>
    </lineage>
</organism>
<feature type="domain" description="ABC3 transporter permease C-terminal" evidence="9">
    <location>
        <begin position="799"/>
        <end position="913"/>
    </location>
</feature>
<feature type="compositionally biased region" description="Basic and acidic residues" evidence="7">
    <location>
        <begin position="692"/>
        <end position="706"/>
    </location>
</feature>
<evidence type="ECO:0000259" key="9">
    <source>
        <dbReference type="Pfam" id="PF02687"/>
    </source>
</evidence>
<evidence type="ECO:0000256" key="7">
    <source>
        <dbReference type="SAM" id="MobiDB-lite"/>
    </source>
</evidence>
<reference evidence="10 11" key="1">
    <citation type="submission" date="2024-04" db="EMBL/GenBank/DDBJ databases">
        <title>Human intestinal bacterial collection.</title>
        <authorList>
            <person name="Pauvert C."/>
            <person name="Hitch T.C.A."/>
            <person name="Clavel T."/>
        </authorList>
    </citation>
    <scope>NUCLEOTIDE SEQUENCE [LARGE SCALE GENOMIC DNA]</scope>
    <source>
        <strain evidence="10 11">CLA-AA-H161</strain>
    </source>
</reference>
<feature type="transmembrane region" description="Helical" evidence="8">
    <location>
        <begin position="799"/>
        <end position="820"/>
    </location>
</feature>
<keyword evidence="11" id="KW-1185">Reference proteome</keyword>
<evidence type="ECO:0000256" key="5">
    <source>
        <dbReference type="ARBA" id="ARBA00023136"/>
    </source>
</evidence>
<dbReference type="Proteomes" id="UP001470752">
    <property type="component" value="Unassembled WGS sequence"/>
</dbReference>
<evidence type="ECO:0000256" key="2">
    <source>
        <dbReference type="ARBA" id="ARBA00022475"/>
    </source>
</evidence>
<dbReference type="PANTHER" id="PTHR30287">
    <property type="entry name" value="MEMBRANE COMPONENT OF PREDICTED ABC SUPERFAMILY METABOLITE UPTAKE TRANSPORTER"/>
    <property type="match status" value="1"/>
</dbReference>
<keyword evidence="6" id="KW-0175">Coiled coil</keyword>